<dbReference type="Pfam" id="PF01614">
    <property type="entry name" value="IclR_C"/>
    <property type="match status" value="1"/>
</dbReference>
<dbReference type="Gene3D" id="3.30.450.40">
    <property type="match status" value="1"/>
</dbReference>
<evidence type="ECO:0000256" key="3">
    <source>
        <dbReference type="ARBA" id="ARBA00023163"/>
    </source>
</evidence>
<evidence type="ECO:0000256" key="2">
    <source>
        <dbReference type="ARBA" id="ARBA00023125"/>
    </source>
</evidence>
<dbReference type="PROSITE" id="PS51078">
    <property type="entry name" value="ICLR_ED"/>
    <property type="match status" value="1"/>
</dbReference>
<evidence type="ECO:0000259" key="5">
    <source>
        <dbReference type="PROSITE" id="PS51078"/>
    </source>
</evidence>
<accession>A0A2R5EUM2</accession>
<evidence type="ECO:0000256" key="1">
    <source>
        <dbReference type="ARBA" id="ARBA00023015"/>
    </source>
</evidence>
<dbReference type="InterPro" id="IPR014757">
    <property type="entry name" value="Tscrpt_reg_IclR_C"/>
</dbReference>
<feature type="domain" description="IclR-ED" evidence="5">
    <location>
        <begin position="76"/>
        <end position="259"/>
    </location>
</feature>
<evidence type="ECO:0000259" key="4">
    <source>
        <dbReference type="PROSITE" id="PS51077"/>
    </source>
</evidence>
<dbReference type="GO" id="GO:0045892">
    <property type="term" value="P:negative regulation of DNA-templated transcription"/>
    <property type="evidence" value="ECO:0007669"/>
    <property type="project" value="TreeGrafter"/>
</dbReference>
<dbReference type="PROSITE" id="PS51077">
    <property type="entry name" value="HTH_ICLR"/>
    <property type="match status" value="1"/>
</dbReference>
<keyword evidence="2" id="KW-0238">DNA-binding</keyword>
<feature type="domain" description="HTH iclR-type" evidence="4">
    <location>
        <begin position="15"/>
        <end position="75"/>
    </location>
</feature>
<dbReference type="SMART" id="SM00346">
    <property type="entry name" value="HTH_ICLR"/>
    <property type="match status" value="1"/>
</dbReference>
<dbReference type="Proteomes" id="UP000245202">
    <property type="component" value="Unassembled WGS sequence"/>
</dbReference>
<reference evidence="6 7" key="1">
    <citation type="submission" date="2017-08" db="EMBL/GenBank/DDBJ databases">
        <title>Substantial Increase in Enzyme Production by Combined Drug-Resistance Mutations in Paenibacillus agaridevorans.</title>
        <authorList>
            <person name="Tanaka Y."/>
            <person name="Funane K."/>
            <person name="Hosaka T."/>
            <person name="Shiwa Y."/>
            <person name="Fujita N."/>
            <person name="Miyazaki T."/>
            <person name="Yoshikawa H."/>
            <person name="Murakami K."/>
            <person name="Kasahara K."/>
            <person name="Inaoka T."/>
            <person name="Hiraga Y."/>
            <person name="Ochi K."/>
        </authorList>
    </citation>
    <scope>NUCLEOTIDE SEQUENCE [LARGE SCALE GENOMIC DNA]</scope>
    <source>
        <strain evidence="6 7">T-3040</strain>
    </source>
</reference>
<dbReference type="InterPro" id="IPR029016">
    <property type="entry name" value="GAF-like_dom_sf"/>
</dbReference>
<protein>
    <submittedName>
        <fullName evidence="6">IclR family transcriptional regulator</fullName>
    </submittedName>
</protein>
<evidence type="ECO:0000313" key="6">
    <source>
        <dbReference type="EMBL" id="GBG07064.1"/>
    </source>
</evidence>
<proteinExistence type="predicted"/>
<dbReference type="GO" id="GO:0003700">
    <property type="term" value="F:DNA-binding transcription factor activity"/>
    <property type="evidence" value="ECO:0007669"/>
    <property type="project" value="TreeGrafter"/>
</dbReference>
<gene>
    <name evidence="6" type="ORF">PAT3040_01612</name>
</gene>
<dbReference type="Gene3D" id="1.10.10.10">
    <property type="entry name" value="Winged helix-like DNA-binding domain superfamily/Winged helix DNA-binding domain"/>
    <property type="match status" value="1"/>
</dbReference>
<dbReference type="AlphaFoldDB" id="A0A2R5EUM2"/>
<sequence length="267" mass="30264">MEDFMSIPTVSNHKNKTVVRSMDLLHLFLHHEQLTISDMVKLSNMPKTTVHRMIGSLEDMGLLEKDHEGKYKLGLLFLQFGHLVSERLDIRKSALPIMHKLSSDVKEAVHLAIRNGNEAVYIEKLDTDHPVRLFTKIGRRAPLYAGASSRIILAHLEAEEREHYLNTIELEPIGEGTITNKEQLRNILSHSREVGYSFSRAELENYTAELGAPIFDYSGKIIAAISIAGLEIKFEEQHLPELIQKLKQAALEISLQLGFQLSHNGNR</sequence>
<evidence type="ECO:0000313" key="7">
    <source>
        <dbReference type="Proteomes" id="UP000245202"/>
    </source>
</evidence>
<organism evidence="6 7">
    <name type="scientific">Paenibacillus agaridevorans</name>
    <dbReference type="NCBI Taxonomy" id="171404"/>
    <lineage>
        <taxon>Bacteria</taxon>
        <taxon>Bacillati</taxon>
        <taxon>Bacillota</taxon>
        <taxon>Bacilli</taxon>
        <taxon>Bacillales</taxon>
        <taxon>Paenibacillaceae</taxon>
        <taxon>Paenibacillus</taxon>
    </lineage>
</organism>
<keyword evidence="7" id="KW-1185">Reference proteome</keyword>
<dbReference type="SUPFAM" id="SSF46785">
    <property type="entry name" value="Winged helix' DNA-binding domain"/>
    <property type="match status" value="1"/>
</dbReference>
<comment type="caution">
    <text evidence="6">The sequence shown here is derived from an EMBL/GenBank/DDBJ whole genome shotgun (WGS) entry which is preliminary data.</text>
</comment>
<dbReference type="InterPro" id="IPR036390">
    <property type="entry name" value="WH_DNA-bd_sf"/>
</dbReference>
<dbReference type="EMBL" id="BDQX01000075">
    <property type="protein sequence ID" value="GBG07064.1"/>
    <property type="molecule type" value="Genomic_DNA"/>
</dbReference>
<dbReference type="PANTHER" id="PTHR30136:SF24">
    <property type="entry name" value="HTH-TYPE TRANSCRIPTIONAL REPRESSOR ALLR"/>
    <property type="match status" value="1"/>
</dbReference>
<dbReference type="InterPro" id="IPR036388">
    <property type="entry name" value="WH-like_DNA-bd_sf"/>
</dbReference>
<keyword evidence="1" id="KW-0805">Transcription regulation</keyword>
<dbReference type="InterPro" id="IPR005471">
    <property type="entry name" value="Tscrpt_reg_IclR_N"/>
</dbReference>
<name>A0A2R5EUM2_9BACL</name>
<dbReference type="Pfam" id="PF09339">
    <property type="entry name" value="HTH_IclR"/>
    <property type="match status" value="1"/>
</dbReference>
<keyword evidence="3" id="KW-0804">Transcription</keyword>
<dbReference type="SUPFAM" id="SSF55781">
    <property type="entry name" value="GAF domain-like"/>
    <property type="match status" value="1"/>
</dbReference>
<dbReference type="InterPro" id="IPR050707">
    <property type="entry name" value="HTH_MetabolicPath_Reg"/>
</dbReference>
<dbReference type="PANTHER" id="PTHR30136">
    <property type="entry name" value="HELIX-TURN-HELIX TRANSCRIPTIONAL REGULATOR, ICLR FAMILY"/>
    <property type="match status" value="1"/>
</dbReference>
<dbReference type="GO" id="GO:0003677">
    <property type="term" value="F:DNA binding"/>
    <property type="evidence" value="ECO:0007669"/>
    <property type="project" value="UniProtKB-KW"/>
</dbReference>